<sequence>MNVSSVNGGCKHETRSIQYRRRIPYSLGTDPLLPVNPLSLQPLSHVDTEHLTSQLNEFFHTIVLDEDGVQKRYQFVRKLESILQNKWPERNIQTVLFGSTESLLADKHADIDLCILTDPSQPAPTTCEISSAFAESGLEKVVCISTARVPIVKVWDRELNLSCDCNINKTISTINTKLMQTYILSDPRVRTLIVMIKYWAKKRCLNDAAENGTLTSYTISCMVINFLQKRSPSILPSLQMIPHLQTNLTQNEGLDVSFCEFPELVFGFGDRNHESLGTLFIEFFRYFGYLFDYDHSVISVRHGTILSKRAKGWQFQLNNCLCVEEPFRNSRNLANTADDITVKGLQLEFRRAFRYLSHNGNLNDACSQFVFPPIENSLSMESYVRELLAETNSTPLGPEASFSNSTPDFSHMNWFYDSFTFMPSPFVTTTSANADNNKSLPMIPCTYVDPYAYANYMNNSNHLPPSYLDLYGLNGRIGYPNHNRFHDEKADWNPRDTKHSNHFRRNTRNHKSRKKNQGESFNFTSEAVHMPSKDGRNIPSNPSTTSHAPSPHHIHKQPILQPIPAFKG</sequence>
<dbReference type="GeneID" id="80875240"/>
<keyword evidence="7" id="KW-0460">Magnesium</keyword>
<dbReference type="CDD" id="cd05402">
    <property type="entry name" value="NT_PAP_TUTase"/>
    <property type="match status" value="1"/>
</dbReference>
<dbReference type="GO" id="GO:0031123">
    <property type="term" value="P:RNA 3'-end processing"/>
    <property type="evidence" value="ECO:0007669"/>
    <property type="project" value="TreeGrafter"/>
</dbReference>
<dbReference type="GO" id="GO:0010605">
    <property type="term" value="P:negative regulation of macromolecule metabolic process"/>
    <property type="evidence" value="ECO:0007669"/>
    <property type="project" value="UniProtKB-ARBA"/>
</dbReference>
<dbReference type="GO" id="GO:0010468">
    <property type="term" value="P:regulation of gene expression"/>
    <property type="evidence" value="ECO:0007669"/>
    <property type="project" value="UniProtKB-ARBA"/>
</dbReference>
<dbReference type="Gene3D" id="3.30.460.10">
    <property type="entry name" value="Beta Polymerase, domain 2"/>
    <property type="match status" value="1"/>
</dbReference>
<dbReference type="GO" id="GO:0046872">
    <property type="term" value="F:metal ion binding"/>
    <property type="evidence" value="ECO:0007669"/>
    <property type="project" value="UniProtKB-KW"/>
</dbReference>
<keyword evidence="6" id="KW-0479">Metal-binding</keyword>
<dbReference type="Pfam" id="PF22600">
    <property type="entry name" value="MTPAP-like_central"/>
    <property type="match status" value="1"/>
</dbReference>
<evidence type="ECO:0000256" key="7">
    <source>
        <dbReference type="ARBA" id="ARBA00022842"/>
    </source>
</evidence>
<accession>A0AAF0AUY4</accession>
<dbReference type="SUPFAM" id="SSF81631">
    <property type="entry name" value="PAP/OAS1 substrate-binding domain"/>
    <property type="match status" value="1"/>
</dbReference>
<gene>
    <name evidence="11" type="primary">cid13</name>
    <name evidence="11" type="ORF">SOMG_01758</name>
</gene>
<evidence type="ECO:0000256" key="3">
    <source>
        <dbReference type="ARBA" id="ARBA00008593"/>
    </source>
</evidence>
<organism evidence="11 12">
    <name type="scientific">Schizosaccharomyces osmophilus</name>
    <dbReference type="NCBI Taxonomy" id="2545709"/>
    <lineage>
        <taxon>Eukaryota</taxon>
        <taxon>Fungi</taxon>
        <taxon>Dikarya</taxon>
        <taxon>Ascomycota</taxon>
        <taxon>Taphrinomycotina</taxon>
        <taxon>Schizosaccharomycetes</taxon>
        <taxon>Schizosaccharomycetales</taxon>
        <taxon>Schizosaccharomycetaceae</taxon>
        <taxon>Schizosaccharomyces</taxon>
    </lineage>
</organism>
<feature type="compositionally biased region" description="Polar residues" evidence="8">
    <location>
        <begin position="538"/>
        <end position="548"/>
    </location>
</feature>
<comment type="cofactor">
    <cofactor evidence="1">
        <name>Mn(2+)</name>
        <dbReference type="ChEBI" id="CHEBI:29035"/>
    </cofactor>
</comment>
<feature type="compositionally biased region" description="Basic residues" evidence="8">
    <location>
        <begin position="500"/>
        <end position="515"/>
    </location>
</feature>
<dbReference type="Proteomes" id="UP001212411">
    <property type="component" value="Chromosome 1"/>
</dbReference>
<dbReference type="GO" id="GO:1990817">
    <property type="term" value="F:poly(A) RNA polymerase activity"/>
    <property type="evidence" value="ECO:0007669"/>
    <property type="project" value="UniProtKB-EC"/>
</dbReference>
<comment type="similarity">
    <text evidence="3">Belongs to the DNA polymerase type-B-like family.</text>
</comment>
<dbReference type="EC" id="2.7.7.19" evidence="4"/>
<evidence type="ECO:0000313" key="12">
    <source>
        <dbReference type="Proteomes" id="UP001212411"/>
    </source>
</evidence>
<feature type="region of interest" description="Disordered" evidence="8">
    <location>
        <begin position="485"/>
        <end position="568"/>
    </location>
</feature>
<protein>
    <recommendedName>
        <fullName evidence="4">polynucleotide adenylyltransferase</fullName>
        <ecNumber evidence="4">2.7.7.19</ecNumber>
    </recommendedName>
</protein>
<evidence type="ECO:0000259" key="10">
    <source>
        <dbReference type="Pfam" id="PF22600"/>
    </source>
</evidence>
<proteinExistence type="inferred from homology"/>
<dbReference type="KEGG" id="som:SOMG_01758"/>
<evidence type="ECO:0000256" key="4">
    <source>
        <dbReference type="ARBA" id="ARBA00012388"/>
    </source>
</evidence>
<feature type="domain" description="PAP-associated" evidence="9">
    <location>
        <begin position="275"/>
        <end position="330"/>
    </location>
</feature>
<dbReference type="PANTHER" id="PTHR12271">
    <property type="entry name" value="POLY A POLYMERASE CID PAP -RELATED"/>
    <property type="match status" value="1"/>
</dbReference>
<feature type="domain" description="Poly(A) RNA polymerase mitochondrial-like central palm" evidence="10">
    <location>
        <begin position="51"/>
        <end position="182"/>
    </location>
</feature>
<dbReference type="EMBL" id="CP115611">
    <property type="protein sequence ID" value="WBW71374.1"/>
    <property type="molecule type" value="Genomic_DNA"/>
</dbReference>
<evidence type="ECO:0000256" key="6">
    <source>
        <dbReference type="ARBA" id="ARBA00022723"/>
    </source>
</evidence>
<feature type="compositionally biased region" description="Basic and acidic residues" evidence="8">
    <location>
        <begin position="485"/>
        <end position="499"/>
    </location>
</feature>
<dbReference type="InterPro" id="IPR043519">
    <property type="entry name" value="NT_sf"/>
</dbReference>
<dbReference type="Gene3D" id="1.10.1410.10">
    <property type="match status" value="1"/>
</dbReference>
<dbReference type="PANTHER" id="PTHR12271:SF131">
    <property type="entry name" value="POLY(A) RNA POLYMERASE CID13"/>
    <property type="match status" value="1"/>
</dbReference>
<dbReference type="RefSeq" id="XP_056035617.1">
    <property type="nucleotide sequence ID" value="XM_056180551.1"/>
</dbReference>
<reference evidence="11 12" key="1">
    <citation type="journal article" date="2023" name="G3 (Bethesda)">
        <title>A high-quality reference genome for the fission yeast Schizosaccharomyces osmophilus.</title>
        <authorList>
            <person name="Jia G.S."/>
            <person name="Zhang W.C."/>
            <person name="Liang Y."/>
            <person name="Liu X.H."/>
            <person name="Rhind N."/>
            <person name="Pidoux A."/>
            <person name="Brysch-Herzberg M."/>
            <person name="Du L.L."/>
        </authorList>
    </citation>
    <scope>NUCLEOTIDE SEQUENCE [LARGE SCALE GENOMIC DNA]</scope>
    <source>
        <strain evidence="11 12">CBS 15793</strain>
    </source>
</reference>
<comment type="cofactor">
    <cofactor evidence="2">
        <name>Mg(2+)</name>
        <dbReference type="ChEBI" id="CHEBI:18420"/>
    </cofactor>
</comment>
<name>A0AAF0AUY4_9SCHI</name>
<dbReference type="InterPro" id="IPR002058">
    <property type="entry name" value="PAP_assoc"/>
</dbReference>
<dbReference type="Pfam" id="PF03828">
    <property type="entry name" value="PAP_assoc"/>
    <property type="match status" value="1"/>
</dbReference>
<evidence type="ECO:0000256" key="2">
    <source>
        <dbReference type="ARBA" id="ARBA00001946"/>
    </source>
</evidence>
<evidence type="ECO:0000259" key="9">
    <source>
        <dbReference type="Pfam" id="PF03828"/>
    </source>
</evidence>
<evidence type="ECO:0000256" key="8">
    <source>
        <dbReference type="SAM" id="MobiDB-lite"/>
    </source>
</evidence>
<dbReference type="SUPFAM" id="SSF81301">
    <property type="entry name" value="Nucleotidyltransferase"/>
    <property type="match status" value="1"/>
</dbReference>
<evidence type="ECO:0000256" key="5">
    <source>
        <dbReference type="ARBA" id="ARBA00022679"/>
    </source>
</evidence>
<dbReference type="InterPro" id="IPR054708">
    <property type="entry name" value="MTPAP-like_central"/>
</dbReference>
<evidence type="ECO:0000313" key="11">
    <source>
        <dbReference type="EMBL" id="WBW71374.1"/>
    </source>
</evidence>
<keyword evidence="12" id="KW-1185">Reference proteome</keyword>
<evidence type="ECO:0000256" key="1">
    <source>
        <dbReference type="ARBA" id="ARBA00001936"/>
    </source>
</evidence>
<keyword evidence="5" id="KW-0808">Transferase</keyword>
<dbReference type="AlphaFoldDB" id="A0AAF0AUY4"/>